<accession>A0A7H9CHY1</accession>
<dbReference type="Proteomes" id="UP000509414">
    <property type="component" value="Chromosome"/>
</dbReference>
<name>A0A7H9CHY1_9BACT</name>
<keyword evidence="2" id="KW-1185">Reference proteome</keyword>
<dbReference type="EMBL" id="CP049075">
    <property type="protein sequence ID" value="QLI05710.1"/>
    <property type="molecule type" value="Genomic_DNA"/>
</dbReference>
<evidence type="ECO:0000313" key="2">
    <source>
        <dbReference type="Proteomes" id="UP000509414"/>
    </source>
</evidence>
<sequence>MNNKTDLVKFVDFQKFYYVFNEEYLKVAREFLPEMKKESKYCNLTAFPVYNPEKKECFFYYCFNIKDYFKHKIISHNNYKVTMYENPAHYFNVLVGLVLSTCTFHRLAIDSKQYEMPSSYCDFCLESYQNLKKFVSFGNFDDSFKTDYFSLID</sequence>
<dbReference type="RefSeq" id="WP_179974889.1">
    <property type="nucleotide sequence ID" value="NZ_CP049075.1"/>
</dbReference>
<dbReference type="KEGG" id="cinf:CINF_1223"/>
<dbReference type="AlphaFoldDB" id="A0A7H9CHY1"/>
<reference evidence="1 2" key="1">
    <citation type="submission" date="2020-02" db="EMBL/GenBank/DDBJ databases">
        <title>Complete genome sequence of the novel Campylobacter species Candidatus Campylobacter infans.</title>
        <authorList>
            <person name="Duim B."/>
            <person name="Zomer A."/>
            <person name="van der Graaf L."/>
            <person name="Wagenaar J."/>
        </authorList>
    </citation>
    <scope>NUCLEOTIDE SEQUENCE [LARGE SCALE GENOMIC DNA]</scope>
    <source>
        <strain evidence="1 2">19S00001</strain>
    </source>
</reference>
<organism evidence="1 2">
    <name type="scientific">Candidatus Campylobacter infans</name>
    <dbReference type="NCBI Taxonomy" id="2561898"/>
    <lineage>
        <taxon>Bacteria</taxon>
        <taxon>Pseudomonadati</taxon>
        <taxon>Campylobacterota</taxon>
        <taxon>Epsilonproteobacteria</taxon>
        <taxon>Campylobacterales</taxon>
        <taxon>Campylobacteraceae</taxon>
        <taxon>Campylobacter</taxon>
    </lineage>
</organism>
<evidence type="ECO:0000313" key="1">
    <source>
        <dbReference type="EMBL" id="QLI05710.1"/>
    </source>
</evidence>
<proteinExistence type="predicted"/>
<gene>
    <name evidence="1" type="ORF">CINF_1223</name>
</gene>
<protein>
    <submittedName>
        <fullName evidence="1">Uncharacterized protein</fullName>
    </submittedName>
</protein>